<dbReference type="InterPro" id="IPR010730">
    <property type="entry name" value="HET"/>
</dbReference>
<feature type="domain" description="Heterokaryon incompatibility" evidence="1">
    <location>
        <begin position="7"/>
        <end position="129"/>
    </location>
</feature>
<evidence type="ECO:0000313" key="3">
    <source>
        <dbReference type="Proteomes" id="UP000287144"/>
    </source>
</evidence>
<dbReference type="AlphaFoldDB" id="A0A428UKV7"/>
<keyword evidence="3" id="KW-1185">Reference proteome</keyword>
<reference evidence="2 3" key="1">
    <citation type="submission" date="2017-06" db="EMBL/GenBank/DDBJ databases">
        <title>Comparative genomic analysis of Ambrosia Fusariam Clade fungi.</title>
        <authorList>
            <person name="Stajich J.E."/>
            <person name="Carrillo J."/>
            <person name="Kijimoto T."/>
            <person name="Eskalen A."/>
            <person name="O'Donnell K."/>
            <person name="Kasson M."/>
        </authorList>
    </citation>
    <scope>NUCLEOTIDE SEQUENCE [LARGE SCALE GENOMIC DNA]</scope>
    <source>
        <strain evidence="2 3">NRRL62579</strain>
    </source>
</reference>
<evidence type="ECO:0000313" key="2">
    <source>
        <dbReference type="EMBL" id="RSM14870.1"/>
    </source>
</evidence>
<proteinExistence type="predicted"/>
<comment type="caution">
    <text evidence="2">The sequence shown here is derived from an EMBL/GenBank/DDBJ whole genome shotgun (WGS) entry which is preliminary data.</text>
</comment>
<dbReference type="PANTHER" id="PTHR33112">
    <property type="entry name" value="DOMAIN PROTEIN, PUTATIVE-RELATED"/>
    <property type="match status" value="1"/>
</dbReference>
<protein>
    <recommendedName>
        <fullName evidence="1">Heterokaryon incompatibility domain-containing protein</fullName>
    </recommendedName>
</protein>
<dbReference type="EMBL" id="NKCK01000005">
    <property type="protein sequence ID" value="RSM14870.1"/>
    <property type="molecule type" value="Genomic_DNA"/>
</dbReference>
<dbReference type="STRING" id="1325735.A0A428UKV7"/>
<organism evidence="2 3">
    <name type="scientific">Fusarium oligoseptatum</name>
    <dbReference type="NCBI Taxonomy" id="2604345"/>
    <lineage>
        <taxon>Eukaryota</taxon>
        <taxon>Fungi</taxon>
        <taxon>Dikarya</taxon>
        <taxon>Ascomycota</taxon>
        <taxon>Pezizomycotina</taxon>
        <taxon>Sordariomycetes</taxon>
        <taxon>Hypocreomycetidae</taxon>
        <taxon>Hypocreales</taxon>
        <taxon>Nectriaceae</taxon>
        <taxon>Fusarium</taxon>
        <taxon>Fusarium solani species complex</taxon>
    </lineage>
</organism>
<dbReference type="Pfam" id="PF06985">
    <property type="entry name" value="HET"/>
    <property type="match status" value="1"/>
</dbReference>
<accession>A0A428UKV7</accession>
<sequence length="253" mass="28553">MDQLKREIQLIELPKCFQEAVIATRRLGGQYLWIDSLCIIQDSPHDWAIESEQMHRVYSNGICNLAASNQSTSNRGLFCNRDPTMGSPFTVDSFWSDGTRAEKYVLNPNFANLFTSYGPLYRRAWVAQEQQLSPRTIHMTPFPVWEVTKIFDRKPSYNGDALALDDSGVDDYGGLDTWFLPLAVTSAASKHQDLNICGIILQKARGTSETAAYTRIGRVVVSHDGDIAGTGWLLRGWIPRPWSKDCYQTIEIV</sequence>
<gene>
    <name evidence="2" type="ORF">CEP52_000969</name>
</gene>
<evidence type="ECO:0000259" key="1">
    <source>
        <dbReference type="Pfam" id="PF06985"/>
    </source>
</evidence>
<dbReference type="PANTHER" id="PTHR33112:SF10">
    <property type="entry name" value="TOL"/>
    <property type="match status" value="1"/>
</dbReference>
<name>A0A428UKV7_9HYPO</name>
<dbReference type="Proteomes" id="UP000287144">
    <property type="component" value="Unassembled WGS sequence"/>
</dbReference>